<evidence type="ECO:0000313" key="4">
    <source>
        <dbReference type="EMBL" id="OAT48434.1"/>
    </source>
</evidence>
<dbReference type="OrthoDB" id="9796032at2"/>
<dbReference type="InterPro" id="IPR006674">
    <property type="entry name" value="HD_domain"/>
</dbReference>
<organism evidence="4 5">
    <name type="scientific">Providencia heimbachae ATCC 35613</name>
    <dbReference type="NCBI Taxonomy" id="1354272"/>
    <lineage>
        <taxon>Bacteria</taxon>
        <taxon>Pseudomonadati</taxon>
        <taxon>Pseudomonadota</taxon>
        <taxon>Gammaproteobacteria</taxon>
        <taxon>Enterobacterales</taxon>
        <taxon>Morganellaceae</taxon>
        <taxon>Providencia</taxon>
    </lineage>
</organism>
<keyword evidence="5" id="KW-1185">Reference proteome</keyword>
<dbReference type="PATRIC" id="fig|1354272.4.peg.3455"/>
<protein>
    <submittedName>
        <fullName evidence="4">HAD superfamily hydrolase</fullName>
        <ecNumber evidence="4">3.1.4.-</ecNumber>
    </submittedName>
</protein>
<comment type="caution">
    <text evidence="4">The sequence shown here is derived from an EMBL/GenBank/DDBJ whole genome shotgun (WGS) entry which is preliminary data.</text>
</comment>
<dbReference type="Pfam" id="PF13023">
    <property type="entry name" value="HD_3"/>
    <property type="match status" value="1"/>
</dbReference>
<feature type="domain" description="HD" evidence="3">
    <location>
        <begin position="28"/>
        <end position="183"/>
    </location>
</feature>
<dbReference type="RefSeq" id="WP_068445600.1">
    <property type="nucleotide sequence ID" value="NZ_LXEW01000047.1"/>
</dbReference>
<dbReference type="SUPFAM" id="SSF109604">
    <property type="entry name" value="HD-domain/PDEase-like"/>
    <property type="match status" value="1"/>
</dbReference>
<keyword evidence="1" id="KW-0479">Metal-binding</keyword>
<evidence type="ECO:0000259" key="3">
    <source>
        <dbReference type="Pfam" id="PF13023"/>
    </source>
</evidence>
<dbReference type="Proteomes" id="UP000078224">
    <property type="component" value="Unassembled WGS sequence"/>
</dbReference>
<dbReference type="AlphaFoldDB" id="A0A1B7JLA0"/>
<dbReference type="PANTHER" id="PTHR11845:SF13">
    <property type="entry name" value="5'-DEOXYNUCLEOTIDASE HDDC2"/>
    <property type="match status" value="1"/>
</dbReference>
<name>A0A1B7JLA0_9GAMM</name>
<sequence>MSFVTGTKPQEVLNFGAFTEVVQFLMELDKLKSIYRKNKLLNDERYENTAEHSWQFAVAAMSFAPYVKGVNVEHAIKLALVHDIVEIDAGDVIVFDNAAREAIRDDEIKAAKRIFALLPSPQSESFLALWNEYDALQTEDSKFANAIDRAMPMLMNLHHQGQSWVENNIRLEQVLSKCDYIEQVFPEFYIQLKAQLELAHQKGWLL</sequence>
<gene>
    <name evidence="4" type="ORF">M998_3379</name>
</gene>
<evidence type="ECO:0000313" key="5">
    <source>
        <dbReference type="Proteomes" id="UP000078224"/>
    </source>
</evidence>
<dbReference type="Gene3D" id="1.10.3210.10">
    <property type="entry name" value="Hypothetical protein af1432"/>
    <property type="match status" value="1"/>
</dbReference>
<dbReference type="GO" id="GO:0005737">
    <property type="term" value="C:cytoplasm"/>
    <property type="evidence" value="ECO:0007669"/>
    <property type="project" value="TreeGrafter"/>
</dbReference>
<evidence type="ECO:0000256" key="1">
    <source>
        <dbReference type="ARBA" id="ARBA00022723"/>
    </source>
</evidence>
<dbReference type="EMBL" id="LXEW01000047">
    <property type="protein sequence ID" value="OAT48434.1"/>
    <property type="molecule type" value="Genomic_DNA"/>
</dbReference>
<keyword evidence="2 4" id="KW-0378">Hydrolase</keyword>
<evidence type="ECO:0000256" key="2">
    <source>
        <dbReference type="ARBA" id="ARBA00022801"/>
    </source>
</evidence>
<accession>A0A1B7JLA0</accession>
<dbReference type="EC" id="3.1.4.-" evidence="4"/>
<dbReference type="InterPro" id="IPR039356">
    <property type="entry name" value="YfbR/HDDC2"/>
</dbReference>
<dbReference type="GO" id="GO:0002953">
    <property type="term" value="F:5'-deoxynucleotidase activity"/>
    <property type="evidence" value="ECO:0007669"/>
    <property type="project" value="InterPro"/>
</dbReference>
<dbReference type="PANTHER" id="PTHR11845">
    <property type="entry name" value="5'-DEOXYNUCLEOTIDASE HDDC2"/>
    <property type="match status" value="1"/>
</dbReference>
<dbReference type="GO" id="GO:0046872">
    <property type="term" value="F:metal ion binding"/>
    <property type="evidence" value="ECO:0007669"/>
    <property type="project" value="UniProtKB-KW"/>
</dbReference>
<reference evidence="4 5" key="1">
    <citation type="submission" date="2016-04" db="EMBL/GenBank/DDBJ databases">
        <title>ATOL: Assembling a taxonomically balanced genome-scale reconstruction of the evolutionary history of the Enterobacteriaceae.</title>
        <authorList>
            <person name="Plunkett G.III."/>
            <person name="Neeno-Eckwall E.C."/>
            <person name="Glasner J.D."/>
            <person name="Perna N.T."/>
        </authorList>
    </citation>
    <scope>NUCLEOTIDE SEQUENCE [LARGE SCALE GENOMIC DNA]</scope>
    <source>
        <strain evidence="4 5">ATCC 35613</strain>
    </source>
</reference>
<proteinExistence type="predicted"/>